<feature type="domain" description="Amidohydrolase-related" evidence="1">
    <location>
        <begin position="52"/>
        <end position="240"/>
    </location>
</feature>
<dbReference type="AlphaFoldDB" id="A0A2H5XCN8"/>
<accession>A0A2H5XCN8</accession>
<reference evidence="3" key="1">
    <citation type="submission" date="2017-09" db="EMBL/GenBank/DDBJ databases">
        <title>Metaegenomics of thermophilic ammonia-oxidizing enrichment culture.</title>
        <authorList>
            <person name="Kato S."/>
            <person name="Suzuki K."/>
        </authorList>
    </citation>
    <scope>NUCLEOTIDE SEQUENCE [LARGE SCALE GENOMIC DNA]</scope>
</reference>
<comment type="caution">
    <text evidence="2">The sequence shown here is derived from an EMBL/GenBank/DDBJ whole genome shotgun (WGS) entry which is preliminary data.</text>
</comment>
<dbReference type="InterPro" id="IPR006680">
    <property type="entry name" value="Amidohydro-rel"/>
</dbReference>
<dbReference type="GO" id="GO:0016787">
    <property type="term" value="F:hydrolase activity"/>
    <property type="evidence" value="ECO:0007669"/>
    <property type="project" value="InterPro"/>
</dbReference>
<name>A0A2H5XCN8_9BACT</name>
<dbReference type="InterPro" id="IPR032466">
    <property type="entry name" value="Metal_Hydrolase"/>
</dbReference>
<dbReference type="Gene3D" id="3.20.20.140">
    <property type="entry name" value="Metal-dependent hydrolases"/>
    <property type="match status" value="1"/>
</dbReference>
<evidence type="ECO:0000313" key="2">
    <source>
        <dbReference type="EMBL" id="GBC98943.1"/>
    </source>
</evidence>
<dbReference type="EMBL" id="BEHT01000018">
    <property type="protein sequence ID" value="GBC98943.1"/>
    <property type="molecule type" value="Genomic_DNA"/>
</dbReference>
<protein>
    <recommendedName>
        <fullName evidence="1">Amidohydrolase-related domain-containing protein</fullName>
    </recommendedName>
</protein>
<proteinExistence type="predicted"/>
<evidence type="ECO:0000313" key="3">
    <source>
        <dbReference type="Proteomes" id="UP000236173"/>
    </source>
</evidence>
<organism evidence="2 3">
    <name type="scientific">Candidatus Fervidibacter japonicus</name>
    <dbReference type="NCBI Taxonomy" id="2035412"/>
    <lineage>
        <taxon>Bacteria</taxon>
        <taxon>Candidatus Fervidibacterota</taxon>
        <taxon>Candidatus Fervidibacter</taxon>
    </lineage>
</organism>
<sequence>MPIVDAYAELGWWTLYHRDGDEIEAIARYADRYGMTTVCIASAEALRGDLQLGNRKIAELVRQHQRLKGYVVVNPNHPEESAEDMKRYLGQAHFVGIVLPPPSLAYALSSWRTVELVKMARRYDVPFVAFAETAEDAQGLVALTKAFAGVRFVMVPLQGCDWWAALKIVAEVANIAVVVSGLLTERGIAEQAIALLGERRVLFGSGMTRFHPACGLGIVYEAELTERQRAMVLETNARQWLLGV</sequence>
<dbReference type="Pfam" id="PF04909">
    <property type="entry name" value="Amidohydro_2"/>
    <property type="match status" value="1"/>
</dbReference>
<evidence type="ECO:0000259" key="1">
    <source>
        <dbReference type="Pfam" id="PF04909"/>
    </source>
</evidence>
<dbReference type="SUPFAM" id="SSF51556">
    <property type="entry name" value="Metallo-dependent hydrolases"/>
    <property type="match status" value="1"/>
</dbReference>
<dbReference type="Proteomes" id="UP000236173">
    <property type="component" value="Unassembled WGS sequence"/>
</dbReference>
<gene>
    <name evidence="2" type="ORF">HRbin17_01462</name>
</gene>